<dbReference type="EMBL" id="CP139558">
    <property type="protein sequence ID" value="WPU94659.1"/>
    <property type="molecule type" value="Genomic_DNA"/>
</dbReference>
<gene>
    <name evidence="1" type="ORF">SNE25_03880</name>
</gene>
<protein>
    <recommendedName>
        <fullName evidence="3">Lipocalin-like domain-containing protein</fullName>
    </recommendedName>
</protein>
<organism evidence="1 2">
    <name type="scientific">Mucilaginibacter sabulilitoris</name>
    <dbReference type="NCBI Taxonomy" id="1173583"/>
    <lineage>
        <taxon>Bacteria</taxon>
        <taxon>Pseudomonadati</taxon>
        <taxon>Bacteroidota</taxon>
        <taxon>Sphingobacteriia</taxon>
        <taxon>Sphingobacteriales</taxon>
        <taxon>Sphingobacteriaceae</taxon>
        <taxon>Mucilaginibacter</taxon>
    </lineage>
</organism>
<dbReference type="PROSITE" id="PS51257">
    <property type="entry name" value="PROKAR_LIPOPROTEIN"/>
    <property type="match status" value="1"/>
</dbReference>
<dbReference type="RefSeq" id="WP_321563775.1">
    <property type="nucleotide sequence ID" value="NZ_CP139558.1"/>
</dbReference>
<evidence type="ECO:0000313" key="1">
    <source>
        <dbReference type="EMBL" id="WPU94659.1"/>
    </source>
</evidence>
<evidence type="ECO:0008006" key="3">
    <source>
        <dbReference type="Google" id="ProtNLM"/>
    </source>
</evidence>
<reference evidence="1 2" key="1">
    <citation type="submission" date="2023-11" db="EMBL/GenBank/DDBJ databases">
        <title>Analysis of the Genomes of Mucilaginibacter gossypii cycad 4 and M. sabulilitoris SNA2: microbes with the potential for plant growth promotion.</title>
        <authorList>
            <person name="Hirsch A.M."/>
            <person name="Humm E."/>
            <person name="Rubbi M."/>
            <person name="Del Vecchio G."/>
            <person name="Ha S.M."/>
            <person name="Pellegrini M."/>
            <person name="Gunsalus R.P."/>
        </authorList>
    </citation>
    <scope>NUCLEOTIDE SEQUENCE [LARGE SCALE GENOMIC DNA]</scope>
    <source>
        <strain evidence="1 2">SNA2</strain>
    </source>
</reference>
<accession>A0ABZ0TP49</accession>
<dbReference type="Proteomes" id="UP001324380">
    <property type="component" value="Chromosome"/>
</dbReference>
<proteinExistence type="predicted"/>
<keyword evidence="2" id="KW-1185">Reference proteome</keyword>
<name>A0ABZ0TP49_9SPHI</name>
<sequence length="152" mass="16844">MKKLFPVVLICLFLFSCKKDKDNNPDTSASIVGTWTINSSTISYYDKNGTLLGIDSTQEDKVVFKSDGTITGTLSEDDSEKTTYTLTDANGKKNLKVTTDDGHGNVNSTTYEVVSLTNHNLDFKSDNLYDGIPDKYNGVYYTKVILELKASR</sequence>
<evidence type="ECO:0000313" key="2">
    <source>
        <dbReference type="Proteomes" id="UP001324380"/>
    </source>
</evidence>